<gene>
    <name evidence="3" type="ORF">PCOR1329_LOCUS70852</name>
</gene>
<organism evidence="3 4">
    <name type="scientific">Prorocentrum cordatum</name>
    <dbReference type="NCBI Taxonomy" id="2364126"/>
    <lineage>
        <taxon>Eukaryota</taxon>
        <taxon>Sar</taxon>
        <taxon>Alveolata</taxon>
        <taxon>Dinophyceae</taxon>
        <taxon>Prorocentrales</taxon>
        <taxon>Prorocentraceae</taxon>
        <taxon>Prorocentrum</taxon>
    </lineage>
</organism>
<proteinExistence type="predicted"/>
<evidence type="ECO:0000259" key="2">
    <source>
        <dbReference type="PROSITE" id="PS50011"/>
    </source>
</evidence>
<dbReference type="PROSITE" id="PS50011">
    <property type="entry name" value="PROTEIN_KINASE_DOM"/>
    <property type="match status" value="1"/>
</dbReference>
<sequence length="373" mass="41678">MKSMRERMNKTLNLKDLSVNTKQDKDDSGVAGLAGGPKSKKIVGMSEADFSRRYKLGGMVMESTHAGMSVLYASRLKDNFQVVVKVRVKAMSFKKGSEEMEWRATMEFQMNMPKTESICELIEVIETETSYYVVMERVEGRDLFEEVADQPMKHVDVREVIYQILEAVNAMHTAGRIHKDLKLENVMVDMDSPRAKKVGRRLSGVGMAGDPLGGEIGSPVQAKLIDFDTVESWEPNSPKAKDVLGTDGYISPEAYLGEYSPASDVYCVGVILYKLLTKKFPSRKELFDDKPGENYVGSPAMKRIYDRLKVQKIDFTLSPLDKCPQAAQLCEAMLAFDAGARPSAEEALQSPWFTLPADALPERVSTQRQASMR</sequence>
<dbReference type="Proteomes" id="UP001189429">
    <property type="component" value="Unassembled WGS sequence"/>
</dbReference>
<feature type="region of interest" description="Disordered" evidence="1">
    <location>
        <begin position="1"/>
        <end position="33"/>
    </location>
</feature>
<dbReference type="Gene3D" id="3.30.200.20">
    <property type="entry name" value="Phosphorylase Kinase, domain 1"/>
    <property type="match status" value="1"/>
</dbReference>
<evidence type="ECO:0000256" key="1">
    <source>
        <dbReference type="SAM" id="MobiDB-lite"/>
    </source>
</evidence>
<evidence type="ECO:0000313" key="3">
    <source>
        <dbReference type="EMBL" id="CAK0890740.1"/>
    </source>
</evidence>
<dbReference type="InterPro" id="IPR000719">
    <property type="entry name" value="Prot_kinase_dom"/>
</dbReference>
<dbReference type="Gene3D" id="1.10.510.10">
    <property type="entry name" value="Transferase(Phosphotransferase) domain 1"/>
    <property type="match status" value="1"/>
</dbReference>
<protein>
    <recommendedName>
        <fullName evidence="2">Protein kinase domain-containing protein</fullName>
    </recommendedName>
</protein>
<dbReference type="PANTHER" id="PTHR44167">
    <property type="entry name" value="OVARIAN-SPECIFIC SERINE/THREONINE-PROTEIN KINASE LOK-RELATED"/>
    <property type="match status" value="1"/>
</dbReference>
<reference evidence="3" key="1">
    <citation type="submission" date="2023-10" db="EMBL/GenBank/DDBJ databases">
        <authorList>
            <person name="Chen Y."/>
            <person name="Shah S."/>
            <person name="Dougan E. K."/>
            <person name="Thang M."/>
            <person name="Chan C."/>
        </authorList>
    </citation>
    <scope>NUCLEOTIDE SEQUENCE [LARGE SCALE GENOMIC DNA]</scope>
</reference>
<dbReference type="SUPFAM" id="SSF56112">
    <property type="entry name" value="Protein kinase-like (PK-like)"/>
    <property type="match status" value="1"/>
</dbReference>
<comment type="caution">
    <text evidence="3">The sequence shown here is derived from an EMBL/GenBank/DDBJ whole genome shotgun (WGS) entry which is preliminary data.</text>
</comment>
<dbReference type="InterPro" id="IPR011009">
    <property type="entry name" value="Kinase-like_dom_sf"/>
</dbReference>
<accession>A0ABN9WVB5</accession>
<dbReference type="SMART" id="SM00220">
    <property type="entry name" value="S_TKc"/>
    <property type="match status" value="1"/>
</dbReference>
<feature type="domain" description="Protein kinase" evidence="2">
    <location>
        <begin position="50"/>
        <end position="353"/>
    </location>
</feature>
<evidence type="ECO:0000313" key="4">
    <source>
        <dbReference type="Proteomes" id="UP001189429"/>
    </source>
</evidence>
<dbReference type="PANTHER" id="PTHR44167:SF18">
    <property type="entry name" value="PROTEIN KINASE DOMAIN-CONTAINING PROTEIN"/>
    <property type="match status" value="1"/>
</dbReference>
<dbReference type="Pfam" id="PF00069">
    <property type="entry name" value="Pkinase"/>
    <property type="match status" value="1"/>
</dbReference>
<dbReference type="EMBL" id="CAUYUJ010019386">
    <property type="protein sequence ID" value="CAK0890740.1"/>
    <property type="molecule type" value="Genomic_DNA"/>
</dbReference>
<name>A0ABN9WVB5_9DINO</name>
<keyword evidence="4" id="KW-1185">Reference proteome</keyword>